<evidence type="ECO:0000256" key="1">
    <source>
        <dbReference type="ARBA" id="ARBA00005771"/>
    </source>
</evidence>
<accession>A0A1X7BU71</accession>
<evidence type="ECO:0000256" key="2">
    <source>
        <dbReference type="ARBA" id="ARBA00022679"/>
    </source>
</evidence>
<proteinExistence type="inferred from homology"/>
<dbReference type="EMBL" id="FWXB01000011">
    <property type="protein sequence ID" value="SMC13158.1"/>
    <property type="molecule type" value="Genomic_DNA"/>
</dbReference>
<dbReference type="Pfam" id="PF00685">
    <property type="entry name" value="Sulfotransfer_1"/>
    <property type="match status" value="1"/>
</dbReference>
<feature type="domain" description="Sulfotransferase" evidence="3">
    <location>
        <begin position="34"/>
        <end position="228"/>
    </location>
</feature>
<evidence type="ECO:0000259" key="3">
    <source>
        <dbReference type="Pfam" id="PF00685"/>
    </source>
</evidence>
<name>A0A1X7BU71_9RHOB</name>
<comment type="similarity">
    <text evidence="1">Belongs to the sulfotransferase 1 family.</text>
</comment>
<dbReference type="RefSeq" id="WP_085801089.1">
    <property type="nucleotide sequence ID" value="NZ_FWXB01000011.1"/>
</dbReference>
<dbReference type="AlphaFoldDB" id="A0A1X7BU71"/>
<dbReference type="InterPro" id="IPR000863">
    <property type="entry name" value="Sulfotransferase_dom"/>
</dbReference>
<dbReference type="OrthoDB" id="3399180at2"/>
<dbReference type="Proteomes" id="UP000193224">
    <property type="component" value="Unassembled WGS sequence"/>
</dbReference>
<dbReference type="InterPro" id="IPR027417">
    <property type="entry name" value="P-loop_NTPase"/>
</dbReference>
<dbReference type="Gene3D" id="3.40.50.300">
    <property type="entry name" value="P-loop containing nucleotide triphosphate hydrolases"/>
    <property type="match status" value="1"/>
</dbReference>
<sequence>MTRPHSIAEMQAVDQLFVTQASLRRGLEYQPDTSDIFISPYAKCGTTWMQQIVHGLRTGGSMDFDEITQVVPWLELAWDMGADVNAPQVATPRAFKSHLGWDDIPKGGRYITVLRDPLDAMISLFNFLDGWRFEAGSISLADFADYYLDRAESNNYWTHAASWWRQRMRPEVLLLSFEGLKKNLPGTVARVADFMGVADNPDLREIATRQAGFDFMKTHGTQFDDHLLRAARDEACGLLPGGTATKVATGKIGAGKPLISADIRASFDARWQEVMTAEFGLSSYQALLSALDQHNHAGR</sequence>
<evidence type="ECO:0000313" key="5">
    <source>
        <dbReference type="Proteomes" id="UP000193224"/>
    </source>
</evidence>
<gene>
    <name evidence="4" type="ORF">ROA7745_02995</name>
</gene>
<evidence type="ECO:0000313" key="4">
    <source>
        <dbReference type="EMBL" id="SMC13158.1"/>
    </source>
</evidence>
<organism evidence="4 5">
    <name type="scientific">Roseovarius aestuarii</name>
    <dbReference type="NCBI Taxonomy" id="475083"/>
    <lineage>
        <taxon>Bacteria</taxon>
        <taxon>Pseudomonadati</taxon>
        <taxon>Pseudomonadota</taxon>
        <taxon>Alphaproteobacteria</taxon>
        <taxon>Rhodobacterales</taxon>
        <taxon>Roseobacteraceae</taxon>
        <taxon>Roseovarius</taxon>
    </lineage>
</organism>
<dbReference type="SUPFAM" id="SSF52540">
    <property type="entry name" value="P-loop containing nucleoside triphosphate hydrolases"/>
    <property type="match status" value="1"/>
</dbReference>
<reference evidence="4 5" key="1">
    <citation type="submission" date="2017-03" db="EMBL/GenBank/DDBJ databases">
        <authorList>
            <person name="Afonso C.L."/>
            <person name="Miller P.J."/>
            <person name="Scott M.A."/>
            <person name="Spackman E."/>
            <person name="Goraichik I."/>
            <person name="Dimitrov K.M."/>
            <person name="Suarez D.L."/>
            <person name="Swayne D.E."/>
        </authorList>
    </citation>
    <scope>NUCLEOTIDE SEQUENCE [LARGE SCALE GENOMIC DNA]</scope>
    <source>
        <strain evidence="4 5">CECT 7745</strain>
    </source>
</reference>
<dbReference type="GO" id="GO:0008146">
    <property type="term" value="F:sulfotransferase activity"/>
    <property type="evidence" value="ECO:0007669"/>
    <property type="project" value="InterPro"/>
</dbReference>
<protein>
    <submittedName>
        <fullName evidence="4">Sulfotransferase domain protein</fullName>
    </submittedName>
</protein>
<keyword evidence="5" id="KW-1185">Reference proteome</keyword>
<dbReference type="PANTHER" id="PTHR11783">
    <property type="entry name" value="SULFOTRANSFERASE SULT"/>
    <property type="match status" value="1"/>
</dbReference>
<keyword evidence="2 4" id="KW-0808">Transferase</keyword>